<proteinExistence type="predicted"/>
<reference evidence="1" key="1">
    <citation type="submission" date="2014-11" db="EMBL/GenBank/DDBJ databases">
        <authorList>
            <person name="Amaro Gonzalez C."/>
        </authorList>
    </citation>
    <scope>NUCLEOTIDE SEQUENCE</scope>
</reference>
<sequence length="27" mass="3207">MQISAREVHVFKLWIASRFTSAFDPRL</sequence>
<evidence type="ECO:0000313" key="1">
    <source>
        <dbReference type="EMBL" id="JAH84325.1"/>
    </source>
</evidence>
<dbReference type="EMBL" id="GBXM01024252">
    <property type="protein sequence ID" value="JAH84325.1"/>
    <property type="molecule type" value="Transcribed_RNA"/>
</dbReference>
<accession>A0A0E9W436</accession>
<reference evidence="1" key="2">
    <citation type="journal article" date="2015" name="Fish Shellfish Immunol.">
        <title>Early steps in the European eel (Anguilla anguilla)-Vibrio vulnificus interaction in the gills: Role of the RtxA13 toxin.</title>
        <authorList>
            <person name="Callol A."/>
            <person name="Pajuelo D."/>
            <person name="Ebbesson L."/>
            <person name="Teles M."/>
            <person name="MacKenzie S."/>
            <person name="Amaro C."/>
        </authorList>
    </citation>
    <scope>NUCLEOTIDE SEQUENCE</scope>
</reference>
<organism evidence="1">
    <name type="scientific">Anguilla anguilla</name>
    <name type="common">European freshwater eel</name>
    <name type="synonym">Muraena anguilla</name>
    <dbReference type="NCBI Taxonomy" id="7936"/>
    <lineage>
        <taxon>Eukaryota</taxon>
        <taxon>Metazoa</taxon>
        <taxon>Chordata</taxon>
        <taxon>Craniata</taxon>
        <taxon>Vertebrata</taxon>
        <taxon>Euteleostomi</taxon>
        <taxon>Actinopterygii</taxon>
        <taxon>Neopterygii</taxon>
        <taxon>Teleostei</taxon>
        <taxon>Anguilliformes</taxon>
        <taxon>Anguillidae</taxon>
        <taxon>Anguilla</taxon>
    </lineage>
</organism>
<protein>
    <submittedName>
        <fullName evidence="1">Uncharacterized protein</fullName>
    </submittedName>
</protein>
<dbReference type="AlphaFoldDB" id="A0A0E9W436"/>
<name>A0A0E9W436_ANGAN</name>